<keyword evidence="4" id="KW-1185">Reference proteome</keyword>
<dbReference type="GO" id="GO:0007035">
    <property type="term" value="P:vacuolar acidification"/>
    <property type="evidence" value="ECO:0007669"/>
    <property type="project" value="TreeGrafter"/>
</dbReference>
<accession>A0AAW1RG87</accession>
<evidence type="ECO:0000259" key="2">
    <source>
        <dbReference type="Pfam" id="PF12234"/>
    </source>
</evidence>
<name>A0AAW1RG87_9CHLO</name>
<dbReference type="InterPro" id="IPR015943">
    <property type="entry name" value="WD40/YVTN_repeat-like_dom_sf"/>
</dbReference>
<dbReference type="GO" id="GO:0043291">
    <property type="term" value="C:RAVE complex"/>
    <property type="evidence" value="ECO:0007669"/>
    <property type="project" value="TreeGrafter"/>
</dbReference>
<gene>
    <name evidence="3" type="ORF">WJX81_006635</name>
</gene>
<reference evidence="3 4" key="1">
    <citation type="journal article" date="2024" name="Nat. Commun.">
        <title>Phylogenomics reveals the evolutionary origins of lichenization in chlorophyte algae.</title>
        <authorList>
            <person name="Puginier C."/>
            <person name="Libourel C."/>
            <person name="Otte J."/>
            <person name="Skaloud P."/>
            <person name="Haon M."/>
            <person name="Grisel S."/>
            <person name="Petersen M."/>
            <person name="Berrin J.G."/>
            <person name="Delaux P.M."/>
            <person name="Dal Grande F."/>
            <person name="Keller J."/>
        </authorList>
    </citation>
    <scope>NUCLEOTIDE SEQUENCE [LARGE SCALE GENOMIC DNA]</scope>
    <source>
        <strain evidence="3 4">SAG 245.80</strain>
    </source>
</reference>
<protein>
    <recommendedName>
        <fullName evidence="2">RAVE complex protein Rav1 C-terminal domain-containing protein</fullName>
    </recommendedName>
</protein>
<dbReference type="InterPro" id="IPR036322">
    <property type="entry name" value="WD40_repeat_dom_sf"/>
</dbReference>
<feature type="compositionally biased region" description="Low complexity" evidence="1">
    <location>
        <begin position="53"/>
        <end position="62"/>
    </location>
</feature>
<evidence type="ECO:0000313" key="4">
    <source>
        <dbReference type="Proteomes" id="UP001445335"/>
    </source>
</evidence>
<dbReference type="Proteomes" id="UP001445335">
    <property type="component" value="Unassembled WGS sequence"/>
</dbReference>
<dbReference type="SUPFAM" id="SSF50978">
    <property type="entry name" value="WD40 repeat-like"/>
    <property type="match status" value="1"/>
</dbReference>
<feature type="compositionally biased region" description="Pro residues" evidence="1">
    <location>
        <begin position="428"/>
        <end position="440"/>
    </location>
</feature>
<proteinExistence type="predicted"/>
<comment type="caution">
    <text evidence="3">The sequence shown here is derived from an EMBL/GenBank/DDBJ whole genome shotgun (WGS) entry which is preliminary data.</text>
</comment>
<sequence>MLDCGRAAAAAAALRGLAQWLRRRQQKVDCADAAPRADQRVSFGALPEEPRGAAEPALEAPPDLPAEQLLDREALDENGDQGPREDGEAGAAALGLDSQAVCELGRMAGLVSVGGGDPARPALDLAPLDDPARRALLVLQLALVPPSATESPNPGFGGPAGGWAARAGMLVGWGMRGVAWALLSDAPGALLDALLPQVAGVGEGEGAPGGPRYDVKYSGEKVLNLGFGSDPSAAAAANPLTWDNMRKVGAGFWLREGVAERAEALAKAQFAVRRDAHDCALLYLALGRRALLQGLFRSTNQAKLADFLARDFSAGEAGEAGRQAAAKNAFVLISQHRAALAAAFFVLAGRPGDAVGVCARELGDPGLAALLARLLDGADGRPLLRHLLQTDLLPEAEESGDTWAVAALQWMLGRPAAALQALLTAPADPDPGRNPSPDPIQPASTDAARLVFAEAPMPDTPRTPASASDAGRSQSLGYVRCRSLQASGKAAAGGAVFEEGWEVLHIEDRVHAVAACTAGDWGGGLSARPLVAATAHRGLVEAELQPPPGPELSALSETGTSAASEGSLKGSVFSALLADMLGAAAAAAIATVALAAHPFRQLYLSGCASGEIYLWQFGSRMATAGYTPLLPSASAPTPAAASLFATPARAWSLAAPGALAALGHWGQPQAVRWSDCGERFAAVGEGGVAAVWRVDAPQFTHSDSGPLARADWCHQALGRRGVDVAYVGGSSSVLAVGGACGRGNVAIWDTLAPPAGGPVAALGTHTALVTALQVLPGGRLLASADEAGGVAVHDLRALGAADGGRALLWHARPGSGGITSLAAGLRPHSGLPFLVSGSREGAINVWAADRGTVVQTLDVTRVRGARGRVKGLFGEALKGGRAAAVITGLAVCPEGLVSACLDGTVRLHPLL</sequence>
<dbReference type="InterPro" id="IPR022033">
    <property type="entry name" value="Rav1p_C"/>
</dbReference>
<feature type="region of interest" description="Disordered" evidence="1">
    <location>
        <begin position="425"/>
        <end position="444"/>
    </location>
</feature>
<dbReference type="InterPro" id="IPR052208">
    <property type="entry name" value="DmX-like/RAVE_component"/>
</dbReference>
<dbReference type="PANTHER" id="PTHR13950:SF9">
    <property type="entry name" value="RABCONNECTIN-3A"/>
    <property type="match status" value="1"/>
</dbReference>
<dbReference type="Pfam" id="PF12234">
    <property type="entry name" value="Rav1p_C"/>
    <property type="match status" value="1"/>
</dbReference>
<organism evidence="3 4">
    <name type="scientific">Elliptochloris bilobata</name>
    <dbReference type="NCBI Taxonomy" id="381761"/>
    <lineage>
        <taxon>Eukaryota</taxon>
        <taxon>Viridiplantae</taxon>
        <taxon>Chlorophyta</taxon>
        <taxon>core chlorophytes</taxon>
        <taxon>Trebouxiophyceae</taxon>
        <taxon>Trebouxiophyceae incertae sedis</taxon>
        <taxon>Elliptochloris clade</taxon>
        <taxon>Elliptochloris</taxon>
    </lineage>
</organism>
<dbReference type="PANTHER" id="PTHR13950">
    <property type="entry name" value="RABCONNECTIN-RELATED"/>
    <property type="match status" value="1"/>
</dbReference>
<dbReference type="Gene3D" id="2.130.10.10">
    <property type="entry name" value="YVTN repeat-like/Quinoprotein amine dehydrogenase"/>
    <property type="match status" value="2"/>
</dbReference>
<feature type="domain" description="RAVE complex protein Rav1 C-terminal" evidence="2">
    <location>
        <begin position="236"/>
        <end position="428"/>
    </location>
</feature>
<dbReference type="InterPro" id="IPR001680">
    <property type="entry name" value="WD40_rpt"/>
</dbReference>
<dbReference type="EMBL" id="JALJOU010000040">
    <property type="protein sequence ID" value="KAK9832643.1"/>
    <property type="molecule type" value="Genomic_DNA"/>
</dbReference>
<dbReference type="SMART" id="SM00320">
    <property type="entry name" value="WD40"/>
    <property type="match status" value="3"/>
</dbReference>
<evidence type="ECO:0000313" key="3">
    <source>
        <dbReference type="EMBL" id="KAK9832643.1"/>
    </source>
</evidence>
<feature type="region of interest" description="Disordered" evidence="1">
    <location>
        <begin position="40"/>
        <end position="62"/>
    </location>
</feature>
<evidence type="ECO:0000256" key="1">
    <source>
        <dbReference type="SAM" id="MobiDB-lite"/>
    </source>
</evidence>
<dbReference type="AlphaFoldDB" id="A0AAW1RG87"/>